<dbReference type="WBParaSite" id="ES5_v2.g28425.t1">
    <property type="protein sequence ID" value="ES5_v2.g28425.t1"/>
    <property type="gene ID" value="ES5_v2.g28425"/>
</dbReference>
<reference evidence="2" key="1">
    <citation type="submission" date="2022-11" db="UniProtKB">
        <authorList>
            <consortium name="WormBaseParasite"/>
        </authorList>
    </citation>
    <scope>IDENTIFICATION</scope>
</reference>
<protein>
    <submittedName>
        <fullName evidence="2">Uncharacterized protein</fullName>
    </submittedName>
</protein>
<evidence type="ECO:0000313" key="2">
    <source>
        <dbReference type="WBParaSite" id="ES5_v2.g28425.t1"/>
    </source>
</evidence>
<dbReference type="Proteomes" id="UP000887579">
    <property type="component" value="Unplaced"/>
</dbReference>
<proteinExistence type="predicted"/>
<organism evidence="1 2">
    <name type="scientific">Panagrolaimus sp. ES5</name>
    <dbReference type="NCBI Taxonomy" id="591445"/>
    <lineage>
        <taxon>Eukaryota</taxon>
        <taxon>Metazoa</taxon>
        <taxon>Ecdysozoa</taxon>
        <taxon>Nematoda</taxon>
        <taxon>Chromadorea</taxon>
        <taxon>Rhabditida</taxon>
        <taxon>Tylenchina</taxon>
        <taxon>Panagrolaimomorpha</taxon>
        <taxon>Panagrolaimoidea</taxon>
        <taxon>Panagrolaimidae</taxon>
        <taxon>Panagrolaimus</taxon>
    </lineage>
</organism>
<name>A0AC34GFS7_9BILA</name>
<accession>A0AC34GFS7</accession>
<evidence type="ECO:0000313" key="1">
    <source>
        <dbReference type="Proteomes" id="UP000887579"/>
    </source>
</evidence>
<sequence>MALLNFDKKYEFLATMARNLLLQRKNVRNLVAEFEAGLCRHADLIKRKISRLESQLSNVNSSKYSKIEKEIEAAKKEFYVCIEKAKDFEGIIQRDKITFQKLPDTNDASSRIMPDMDYQRRLIYEVFIN</sequence>